<accession>A0ABN2DQ36</accession>
<protein>
    <recommendedName>
        <fullName evidence="4">Aspartate carbamoyltransferase</fullName>
    </recommendedName>
</protein>
<organism evidence="2 3">
    <name type="scientific">Kribbella sancticallisti</name>
    <dbReference type="NCBI Taxonomy" id="460087"/>
    <lineage>
        <taxon>Bacteria</taxon>
        <taxon>Bacillati</taxon>
        <taxon>Actinomycetota</taxon>
        <taxon>Actinomycetes</taxon>
        <taxon>Propionibacteriales</taxon>
        <taxon>Kribbellaceae</taxon>
        <taxon>Kribbella</taxon>
    </lineage>
</organism>
<dbReference type="RefSeq" id="WP_344215716.1">
    <property type="nucleotide sequence ID" value="NZ_BAAAOS010000020.1"/>
</dbReference>
<sequence length="172" mass="18643">MTDPKLSPLSRGVRRKPWPLVVMVALVAVAATGWWLATRGGDLADRRAEVAARGADVMPFDLTRTTHVFSKNATGGVQTVTANDPADTTQIELIRGHLREEATKFTRGDFADPAAIHGHDMPGLAELRAGAARVDVRYEQLEDGATLSYSTEEPQLVKGIHAWFEAQSSDHG</sequence>
<keyword evidence="1" id="KW-0812">Transmembrane</keyword>
<dbReference type="EMBL" id="BAAAOS010000020">
    <property type="protein sequence ID" value="GAA1580951.1"/>
    <property type="molecule type" value="Genomic_DNA"/>
</dbReference>
<name>A0ABN2DQ36_9ACTN</name>
<reference evidence="2 3" key="1">
    <citation type="journal article" date="2019" name="Int. J. Syst. Evol. Microbiol.">
        <title>The Global Catalogue of Microorganisms (GCM) 10K type strain sequencing project: providing services to taxonomists for standard genome sequencing and annotation.</title>
        <authorList>
            <consortium name="The Broad Institute Genomics Platform"/>
            <consortium name="The Broad Institute Genome Sequencing Center for Infectious Disease"/>
            <person name="Wu L."/>
            <person name="Ma J."/>
        </authorList>
    </citation>
    <scope>NUCLEOTIDE SEQUENCE [LARGE SCALE GENOMIC DNA]</scope>
    <source>
        <strain evidence="2 3">JCM 14969</strain>
    </source>
</reference>
<evidence type="ECO:0000313" key="3">
    <source>
        <dbReference type="Proteomes" id="UP001500393"/>
    </source>
</evidence>
<evidence type="ECO:0000313" key="2">
    <source>
        <dbReference type="EMBL" id="GAA1580951.1"/>
    </source>
</evidence>
<evidence type="ECO:0008006" key="4">
    <source>
        <dbReference type="Google" id="ProtNLM"/>
    </source>
</evidence>
<proteinExistence type="predicted"/>
<dbReference type="Proteomes" id="UP001500393">
    <property type="component" value="Unassembled WGS sequence"/>
</dbReference>
<comment type="caution">
    <text evidence="2">The sequence shown here is derived from an EMBL/GenBank/DDBJ whole genome shotgun (WGS) entry which is preliminary data.</text>
</comment>
<gene>
    <name evidence="2" type="ORF">GCM10009789_38530</name>
</gene>
<evidence type="ECO:0000256" key="1">
    <source>
        <dbReference type="SAM" id="Phobius"/>
    </source>
</evidence>
<keyword evidence="3" id="KW-1185">Reference proteome</keyword>
<keyword evidence="1" id="KW-0472">Membrane</keyword>
<feature type="transmembrane region" description="Helical" evidence="1">
    <location>
        <begin position="20"/>
        <end position="37"/>
    </location>
</feature>
<keyword evidence="1" id="KW-1133">Transmembrane helix</keyword>